<protein>
    <submittedName>
        <fullName evidence="2">Uncharacterized protein</fullName>
    </submittedName>
</protein>
<keyword evidence="3" id="KW-1185">Reference proteome</keyword>
<accession>A0A9W7MIW8</accession>
<evidence type="ECO:0000313" key="3">
    <source>
        <dbReference type="Proteomes" id="UP001165190"/>
    </source>
</evidence>
<dbReference type="EMBL" id="BSYR01000037">
    <property type="protein sequence ID" value="GMJ03609.1"/>
    <property type="molecule type" value="Genomic_DNA"/>
</dbReference>
<evidence type="ECO:0000256" key="1">
    <source>
        <dbReference type="SAM" id="MobiDB-lite"/>
    </source>
</evidence>
<dbReference type="Proteomes" id="UP001165190">
    <property type="component" value="Unassembled WGS sequence"/>
</dbReference>
<dbReference type="AlphaFoldDB" id="A0A9W7MIW8"/>
<gene>
    <name evidence="2" type="ORF">HRI_004030100</name>
</gene>
<feature type="region of interest" description="Disordered" evidence="1">
    <location>
        <begin position="278"/>
        <end position="297"/>
    </location>
</feature>
<dbReference type="PANTHER" id="PTHR31197:SF12">
    <property type="entry name" value="OS02G0770600 PROTEIN"/>
    <property type="match status" value="1"/>
</dbReference>
<dbReference type="Pfam" id="PF07800">
    <property type="entry name" value="DUF1644"/>
    <property type="match status" value="1"/>
</dbReference>
<sequence length="337" mass="38056">MAKGSKGRRGIAFRKLKPTPYSFTSRTRDVSVDLHPKKCSKSLDKKDWEDTICSVCLECPHNAVLLLCSSYDNGCRPYMCGTSFRYSNCFDQYKKFYTKVVLSSEEDPLLSSIDDPVLAPSSGRPVKKCEVTELACPLCRGLVKGWTVVEPARECLNAKKRSCMQDGCTFVGTFKELRKHMRSDHPFAQPREVDPSLEQKWRRFVRERDQEEVMSIIRSTMQRTMFFGDYVIEGNHHGFGTDEDGLDADASERSGGFEAGLDWNFISRRLHAFEPSGNDLGVQHTSPVGLSDQVDDNDGDGGDIALVSRLHQRVRLLLGRSGRRRRQREAAGEQTGR</sequence>
<dbReference type="InterPro" id="IPR012866">
    <property type="entry name" value="DUF1644"/>
</dbReference>
<name>A0A9W7MIW8_HIBTR</name>
<proteinExistence type="predicted"/>
<dbReference type="PANTHER" id="PTHR31197">
    <property type="entry name" value="OS01G0612600 PROTEIN"/>
    <property type="match status" value="1"/>
</dbReference>
<organism evidence="2 3">
    <name type="scientific">Hibiscus trionum</name>
    <name type="common">Flower of an hour</name>
    <dbReference type="NCBI Taxonomy" id="183268"/>
    <lineage>
        <taxon>Eukaryota</taxon>
        <taxon>Viridiplantae</taxon>
        <taxon>Streptophyta</taxon>
        <taxon>Embryophyta</taxon>
        <taxon>Tracheophyta</taxon>
        <taxon>Spermatophyta</taxon>
        <taxon>Magnoliopsida</taxon>
        <taxon>eudicotyledons</taxon>
        <taxon>Gunneridae</taxon>
        <taxon>Pentapetalae</taxon>
        <taxon>rosids</taxon>
        <taxon>malvids</taxon>
        <taxon>Malvales</taxon>
        <taxon>Malvaceae</taxon>
        <taxon>Malvoideae</taxon>
        <taxon>Hibiscus</taxon>
    </lineage>
</organism>
<reference evidence="2" key="1">
    <citation type="submission" date="2023-05" db="EMBL/GenBank/DDBJ databases">
        <title>Genome and transcriptome analyses reveal genes involved in the formation of fine ridges on petal epidermal cells in Hibiscus trionum.</title>
        <authorList>
            <person name="Koshimizu S."/>
            <person name="Masuda S."/>
            <person name="Ishii T."/>
            <person name="Shirasu K."/>
            <person name="Hoshino A."/>
            <person name="Arita M."/>
        </authorList>
    </citation>
    <scope>NUCLEOTIDE SEQUENCE</scope>
    <source>
        <strain evidence="2">Hamamatsu line</strain>
    </source>
</reference>
<evidence type="ECO:0000313" key="2">
    <source>
        <dbReference type="EMBL" id="GMJ03609.1"/>
    </source>
</evidence>
<comment type="caution">
    <text evidence="2">The sequence shown here is derived from an EMBL/GenBank/DDBJ whole genome shotgun (WGS) entry which is preliminary data.</text>
</comment>
<dbReference type="OrthoDB" id="1921166at2759"/>